<keyword evidence="8" id="KW-0521">NADP</keyword>
<gene>
    <name evidence="12" type="ORF">METZ01_LOCUS1294</name>
</gene>
<accession>A0A381N1E5</accession>
<dbReference type="SUPFAM" id="SSF55347">
    <property type="entry name" value="Glyceraldehyde-3-phosphate dehydrogenase-like, C-terminal domain"/>
    <property type="match status" value="1"/>
</dbReference>
<proteinExistence type="inferred from homology"/>
<sequence length="432" mass="44663">MESSQIRVGLLGCGHVGAALVSLIAERRDEVARRTGLYLDVTRIAVRNTAIDRGVGVDASAFTTDATAVVADADVDVVVEVMGGIEPARELVSAALSAGKPVVTANKELLANHGAELYEAAEAAGVDLLFEAAVAGAIPIMRPLRESLAGEPITRVMGIVNGTTNFILSRMADDGVSYADALAEAQGLGYAERDPTADVEGFDAGAKAAIIATVAFGARVVAGDVYHEGISGITVADIEFAADLQHCIKLLAVVEQTRASDGGLQIGVRVHPTLVPLDHPLASVRGSFNAVFVEGGASGDLMFYGRGAGGRPTASAVLGDLIDAAGNLRRGHGAPIGALERARIAPIDDVTSAFYLNVEVDDRPGVLAQVATVFGENGVSIRSMEQEGLGGEARLVFITHAAKERDLRSTLQGLRSLDAVRAVGSVLRVIGD</sequence>
<dbReference type="Gene3D" id="3.30.70.260">
    <property type="match status" value="1"/>
</dbReference>
<dbReference type="GO" id="GO:0009088">
    <property type="term" value="P:threonine biosynthetic process"/>
    <property type="evidence" value="ECO:0007669"/>
    <property type="project" value="UniProtKB-UniPathway"/>
</dbReference>
<dbReference type="InterPro" id="IPR005106">
    <property type="entry name" value="Asp/hSer_DH_NAD-bd"/>
</dbReference>
<dbReference type="Gene3D" id="3.40.50.720">
    <property type="entry name" value="NAD(P)-binding Rossmann-like Domain"/>
    <property type="match status" value="1"/>
</dbReference>
<evidence type="ECO:0000256" key="7">
    <source>
        <dbReference type="ARBA" id="ARBA00022697"/>
    </source>
</evidence>
<evidence type="ECO:0000259" key="11">
    <source>
        <dbReference type="PROSITE" id="PS51671"/>
    </source>
</evidence>
<keyword evidence="9" id="KW-0560">Oxidoreductase</keyword>
<comment type="similarity">
    <text evidence="3">Belongs to the homoserine dehydrogenase family.</text>
</comment>
<evidence type="ECO:0000256" key="4">
    <source>
        <dbReference type="ARBA" id="ARBA00013213"/>
    </source>
</evidence>
<dbReference type="Pfam" id="PF00742">
    <property type="entry name" value="Homoserine_dh"/>
    <property type="match status" value="1"/>
</dbReference>
<dbReference type="GO" id="GO:0050661">
    <property type="term" value="F:NADP binding"/>
    <property type="evidence" value="ECO:0007669"/>
    <property type="project" value="InterPro"/>
</dbReference>
<organism evidence="12">
    <name type="scientific">marine metagenome</name>
    <dbReference type="NCBI Taxonomy" id="408172"/>
    <lineage>
        <taxon>unclassified sequences</taxon>
        <taxon>metagenomes</taxon>
        <taxon>ecological metagenomes</taxon>
    </lineage>
</organism>
<dbReference type="InterPro" id="IPR019811">
    <property type="entry name" value="HDH_CS"/>
</dbReference>
<dbReference type="Gene3D" id="3.30.360.10">
    <property type="entry name" value="Dihydrodipicolinate Reductase, domain 2"/>
    <property type="match status" value="1"/>
</dbReference>
<dbReference type="PANTHER" id="PTHR43331:SF1">
    <property type="entry name" value="HOMOSERINE DEHYDROGENASE"/>
    <property type="match status" value="1"/>
</dbReference>
<dbReference type="PANTHER" id="PTHR43331">
    <property type="entry name" value="HOMOSERINE DEHYDROGENASE"/>
    <property type="match status" value="1"/>
</dbReference>
<dbReference type="UniPathway" id="UPA00051">
    <property type="reaction ID" value="UER00465"/>
</dbReference>
<name>A0A381N1E5_9ZZZZ</name>
<dbReference type="InterPro" id="IPR001342">
    <property type="entry name" value="HDH_cat"/>
</dbReference>
<dbReference type="PIRSF" id="PIRSF000098">
    <property type="entry name" value="Homoser_dehydrog"/>
    <property type="match status" value="1"/>
</dbReference>
<dbReference type="UniPathway" id="UPA00050">
    <property type="reaction ID" value="UER00063"/>
</dbReference>
<dbReference type="SUPFAM" id="SSF55021">
    <property type="entry name" value="ACT-like"/>
    <property type="match status" value="1"/>
</dbReference>
<dbReference type="NCBIfam" id="NF004976">
    <property type="entry name" value="PRK06349.1"/>
    <property type="match status" value="1"/>
</dbReference>
<dbReference type="PROSITE" id="PS01042">
    <property type="entry name" value="HOMOSER_DHGENASE"/>
    <property type="match status" value="1"/>
</dbReference>
<comment type="pathway">
    <text evidence="2">Amino-acid biosynthesis; L-methionine biosynthesis via de novo pathway; L-homoserine from L-aspartate: step 3/3.</text>
</comment>
<evidence type="ECO:0000256" key="1">
    <source>
        <dbReference type="ARBA" id="ARBA00005056"/>
    </source>
</evidence>
<evidence type="ECO:0000256" key="8">
    <source>
        <dbReference type="ARBA" id="ARBA00022857"/>
    </source>
</evidence>
<keyword evidence="7" id="KW-0791">Threonine biosynthesis</keyword>
<evidence type="ECO:0000313" key="12">
    <source>
        <dbReference type="EMBL" id="SUZ48440.1"/>
    </source>
</evidence>
<dbReference type="AlphaFoldDB" id="A0A381N1E5"/>
<dbReference type="PROSITE" id="PS51671">
    <property type="entry name" value="ACT"/>
    <property type="match status" value="1"/>
</dbReference>
<evidence type="ECO:0000256" key="2">
    <source>
        <dbReference type="ARBA" id="ARBA00005062"/>
    </source>
</evidence>
<evidence type="ECO:0000256" key="9">
    <source>
        <dbReference type="ARBA" id="ARBA00023002"/>
    </source>
</evidence>
<dbReference type="CDD" id="cd04881">
    <property type="entry name" value="ACT_HSDH-Hom"/>
    <property type="match status" value="1"/>
</dbReference>
<keyword evidence="10" id="KW-0486">Methionine biosynthesis</keyword>
<dbReference type="Pfam" id="PF03447">
    <property type="entry name" value="NAD_binding_3"/>
    <property type="match status" value="1"/>
</dbReference>
<dbReference type="InterPro" id="IPR016204">
    <property type="entry name" value="HDH"/>
</dbReference>
<evidence type="ECO:0000256" key="10">
    <source>
        <dbReference type="ARBA" id="ARBA00023167"/>
    </source>
</evidence>
<evidence type="ECO:0000256" key="5">
    <source>
        <dbReference type="ARBA" id="ARBA00013376"/>
    </source>
</evidence>
<evidence type="ECO:0000256" key="6">
    <source>
        <dbReference type="ARBA" id="ARBA00022605"/>
    </source>
</evidence>
<comment type="pathway">
    <text evidence="1">Amino-acid biosynthesis; L-threonine biosynthesis; L-threonine from L-aspartate: step 3/5.</text>
</comment>
<dbReference type="FunFam" id="3.30.360.10:FF:000005">
    <property type="entry name" value="Homoserine dehydrogenase"/>
    <property type="match status" value="1"/>
</dbReference>
<evidence type="ECO:0000256" key="3">
    <source>
        <dbReference type="ARBA" id="ARBA00006753"/>
    </source>
</evidence>
<keyword evidence="6" id="KW-0028">Amino-acid biosynthesis</keyword>
<dbReference type="InterPro" id="IPR002912">
    <property type="entry name" value="ACT_dom"/>
</dbReference>
<dbReference type="GO" id="GO:0004412">
    <property type="term" value="F:homoserine dehydrogenase activity"/>
    <property type="evidence" value="ECO:0007669"/>
    <property type="project" value="UniProtKB-EC"/>
</dbReference>
<dbReference type="InterPro" id="IPR045865">
    <property type="entry name" value="ACT-like_dom_sf"/>
</dbReference>
<protein>
    <recommendedName>
        <fullName evidence="5">Homoserine dehydrogenase</fullName>
        <ecNumber evidence="4">1.1.1.3</ecNumber>
    </recommendedName>
</protein>
<dbReference type="InterPro" id="IPR036291">
    <property type="entry name" value="NAD(P)-bd_dom_sf"/>
</dbReference>
<dbReference type="GO" id="GO:0009086">
    <property type="term" value="P:methionine biosynthetic process"/>
    <property type="evidence" value="ECO:0007669"/>
    <property type="project" value="UniProtKB-KW"/>
</dbReference>
<dbReference type="EC" id="1.1.1.3" evidence="4"/>
<feature type="domain" description="ACT" evidence="11">
    <location>
        <begin position="355"/>
        <end position="431"/>
    </location>
</feature>
<dbReference type="Pfam" id="PF01842">
    <property type="entry name" value="ACT"/>
    <property type="match status" value="1"/>
</dbReference>
<dbReference type="SUPFAM" id="SSF51735">
    <property type="entry name" value="NAD(P)-binding Rossmann-fold domains"/>
    <property type="match status" value="1"/>
</dbReference>
<dbReference type="EMBL" id="UINC01000067">
    <property type="protein sequence ID" value="SUZ48440.1"/>
    <property type="molecule type" value="Genomic_DNA"/>
</dbReference>
<reference evidence="12" key="1">
    <citation type="submission" date="2018-05" db="EMBL/GenBank/DDBJ databases">
        <authorList>
            <person name="Lanie J.A."/>
            <person name="Ng W.-L."/>
            <person name="Kazmierczak K.M."/>
            <person name="Andrzejewski T.M."/>
            <person name="Davidsen T.M."/>
            <person name="Wayne K.J."/>
            <person name="Tettelin H."/>
            <person name="Glass J.I."/>
            <person name="Rusch D."/>
            <person name="Podicherti R."/>
            <person name="Tsui H.-C.T."/>
            <person name="Winkler M.E."/>
        </authorList>
    </citation>
    <scope>NUCLEOTIDE SEQUENCE</scope>
</reference>